<feature type="transmembrane region" description="Helical" evidence="2">
    <location>
        <begin position="905"/>
        <end position="922"/>
    </location>
</feature>
<dbReference type="InterPro" id="IPR002656">
    <property type="entry name" value="Acyl_transf_3_dom"/>
</dbReference>
<reference evidence="4" key="1">
    <citation type="journal article" date="2018" name="PLoS Negl. Trop. Dis.">
        <title>Sialome diversity of ticks revealed by RNAseq of single tick salivary glands.</title>
        <authorList>
            <person name="Perner J."/>
            <person name="Kropackova S."/>
            <person name="Kopacek P."/>
            <person name="Ribeiro J.M."/>
        </authorList>
    </citation>
    <scope>NUCLEOTIDE SEQUENCE</scope>
    <source>
        <strain evidence="4">Siblings of single egg batch collected in Ceske Budejovice</strain>
        <tissue evidence="4">Salivary glands</tissue>
    </source>
</reference>
<feature type="transmembrane region" description="Helical" evidence="2">
    <location>
        <begin position="696"/>
        <end position="717"/>
    </location>
</feature>
<dbReference type="InterPro" id="IPR006621">
    <property type="entry name" value="Nose-resist-to-fluoxetine_N"/>
</dbReference>
<feature type="domain" description="Nose resistant-to-fluoxetine protein N-terminal" evidence="3">
    <location>
        <begin position="373"/>
        <end position="523"/>
    </location>
</feature>
<feature type="compositionally biased region" description="Low complexity" evidence="1">
    <location>
        <begin position="228"/>
        <end position="250"/>
    </location>
</feature>
<feature type="transmembrane region" description="Helical" evidence="2">
    <location>
        <begin position="758"/>
        <end position="779"/>
    </location>
</feature>
<feature type="transmembrane region" description="Helical" evidence="2">
    <location>
        <begin position="934"/>
        <end position="957"/>
    </location>
</feature>
<evidence type="ECO:0000256" key="1">
    <source>
        <dbReference type="SAM" id="MobiDB-lite"/>
    </source>
</evidence>
<keyword evidence="2" id="KW-0472">Membrane</keyword>
<evidence type="ECO:0000259" key="3">
    <source>
        <dbReference type="SMART" id="SM00703"/>
    </source>
</evidence>
<feature type="transmembrane region" description="Helical" evidence="2">
    <location>
        <begin position="786"/>
        <end position="806"/>
    </location>
</feature>
<feature type="compositionally biased region" description="Pro residues" evidence="1">
    <location>
        <begin position="1020"/>
        <end position="1042"/>
    </location>
</feature>
<dbReference type="Pfam" id="PF20146">
    <property type="entry name" value="NRF"/>
    <property type="match status" value="1"/>
</dbReference>
<dbReference type="SMART" id="SM00703">
    <property type="entry name" value="NRF"/>
    <property type="match status" value="1"/>
</dbReference>
<dbReference type="PANTHER" id="PTHR11161">
    <property type="entry name" value="O-ACYLTRANSFERASE"/>
    <property type="match status" value="1"/>
</dbReference>
<sequence length="1052" mass="114481">GSTDDVDDRDTVSEPPETDQRTVSTVPPAKVIADSEVGNALPKEGVRASPDIKAEETGVVESQTTDSTVTGLADASATTIASDVDSGPTSSTTSVAIESTNVPISSTDATTTMKADAVFPQTDPTADSKTSTATATSVTNSSDPADANAAATEIVIVTANVQVEMAPKAIPKKSGFLITKPKSKSANSTKSSSNSTATTSRSTAKTTPRPAVQTKASTSKASAKPLNPTSSPAAAVSTKASTSKPSAKPANPTSSPALAVSTQASATKTSTKPTPITTNTTGPVVSAAPVTKSNLTISLTKSVETSNAVFENGTREVEDLGPTEATLDATTTAVATEPTTTRDYQPEVNDFLNQLTSRLLPVATRFLGDGNLTSDCVTHLWKLYQGIRRQDAWALRLITASGILPANLFEGSLSNLGSYEQCLRTKTLGREGDADLQGQYCTLYFRAPELLVNRTMAQFNAIGEMKGRRSFLSWERNPRGFANSDIRLGVCIPSGCSEDDMNFLANAVLRDYGAKATVQDCRIETPFAISELQIGILCALGGSVGLVLLATLVELCLICCSKPKDLEPKREGVPVKIVKCFSLVHNTKNLLNIESSIDCPKRPVRFVYGVKVFMAMWIILGHSYYTANFQTLHSGFQIMDLYSQVHAQLLGSAFYAISTFFFLSGFVLSYFMRRTKEDSIMRPFLGIYVFSVIRRYLRLTVPAMVVVLCFFLFPLFIAGPQDKDLMGQEQKGCFENWWTIMAQIVNFVPTEKRCMQQYWYISSDMQIYLVAVPLALIFVRSPACGFSLALLLSVLCSVAAGLVTYMKDLKPAVAYTIDDFSRNLETAEFVHELPYSNLATYFLGVVSGYCAATWNKTCINKVLQAFLWILALALNIFLVFVPYAWNRSDTEDLKQLYASFYGGSYRYLWGLSWCWIAYACATERGGILYRFLSWNPFVVLGRLTFGVYLAQYVVFLARLGVTTTPLQVNEFLQVKDSLGVAAISYFFAYLLHVVYEAPVNGIARLIFRFHTIRRSSNKPQPIPPESDSSLPPPEPPTPPPTEPKTINNGQEP</sequence>
<feature type="transmembrane region" description="Helical" evidence="2">
    <location>
        <begin position="977"/>
        <end position="995"/>
    </location>
</feature>
<name>A0A147BBQ6_IXORI</name>
<feature type="region of interest" description="Disordered" evidence="1">
    <location>
        <begin position="1"/>
        <end position="146"/>
    </location>
</feature>
<dbReference type="InterPro" id="IPR052728">
    <property type="entry name" value="O2_lipid_transport_reg"/>
</dbReference>
<feature type="transmembrane region" description="Helical" evidence="2">
    <location>
        <begin position="534"/>
        <end position="560"/>
    </location>
</feature>
<feature type="compositionally biased region" description="Polar residues" evidence="1">
    <location>
        <begin position="60"/>
        <end position="113"/>
    </location>
</feature>
<feature type="compositionally biased region" description="Basic and acidic residues" evidence="1">
    <location>
        <begin position="44"/>
        <end position="56"/>
    </location>
</feature>
<dbReference type="Pfam" id="PF01757">
    <property type="entry name" value="Acyl_transf_3"/>
    <property type="match status" value="1"/>
</dbReference>
<dbReference type="AlphaFoldDB" id="A0A147BBQ6"/>
<dbReference type="GO" id="GO:0016747">
    <property type="term" value="F:acyltransferase activity, transferring groups other than amino-acyl groups"/>
    <property type="evidence" value="ECO:0007669"/>
    <property type="project" value="InterPro"/>
</dbReference>
<protein>
    <submittedName>
        <fullName evidence="4">Putative mucin 2</fullName>
    </submittedName>
</protein>
<evidence type="ECO:0000256" key="2">
    <source>
        <dbReference type="SAM" id="Phobius"/>
    </source>
</evidence>
<feature type="compositionally biased region" description="Low complexity" evidence="1">
    <location>
        <begin position="184"/>
        <end position="210"/>
    </location>
</feature>
<feature type="compositionally biased region" description="Low complexity" evidence="1">
    <location>
        <begin position="259"/>
        <end position="285"/>
    </location>
</feature>
<feature type="transmembrane region" description="Helical" evidence="2">
    <location>
        <begin position="606"/>
        <end position="625"/>
    </location>
</feature>
<feature type="transmembrane region" description="Helical" evidence="2">
    <location>
        <begin position="838"/>
        <end position="854"/>
    </location>
</feature>
<feature type="compositionally biased region" description="Low complexity" evidence="1">
    <location>
        <begin position="122"/>
        <end position="146"/>
    </location>
</feature>
<evidence type="ECO:0000313" key="4">
    <source>
        <dbReference type="EMBL" id="JAR88189.1"/>
    </source>
</evidence>
<feature type="region of interest" description="Disordered" evidence="1">
    <location>
        <begin position="1015"/>
        <end position="1052"/>
    </location>
</feature>
<feature type="transmembrane region" description="Helical" evidence="2">
    <location>
        <begin position="645"/>
        <end position="672"/>
    </location>
</feature>
<keyword evidence="2" id="KW-1133">Transmembrane helix</keyword>
<proteinExistence type="predicted"/>
<dbReference type="PANTHER" id="PTHR11161:SF0">
    <property type="entry name" value="O-ACYLTRANSFERASE LIKE PROTEIN"/>
    <property type="match status" value="1"/>
</dbReference>
<feature type="region of interest" description="Disordered" evidence="1">
    <location>
        <begin position="174"/>
        <end position="286"/>
    </location>
</feature>
<dbReference type="EMBL" id="GEGO01007215">
    <property type="protein sequence ID" value="JAR88189.1"/>
    <property type="molecule type" value="Transcribed_RNA"/>
</dbReference>
<accession>A0A147BBQ6</accession>
<organism evidence="4">
    <name type="scientific">Ixodes ricinus</name>
    <name type="common">Common tick</name>
    <name type="synonym">Acarus ricinus</name>
    <dbReference type="NCBI Taxonomy" id="34613"/>
    <lineage>
        <taxon>Eukaryota</taxon>
        <taxon>Metazoa</taxon>
        <taxon>Ecdysozoa</taxon>
        <taxon>Arthropoda</taxon>
        <taxon>Chelicerata</taxon>
        <taxon>Arachnida</taxon>
        <taxon>Acari</taxon>
        <taxon>Parasitiformes</taxon>
        <taxon>Ixodida</taxon>
        <taxon>Ixodoidea</taxon>
        <taxon>Ixodidae</taxon>
        <taxon>Ixodinae</taxon>
        <taxon>Ixodes</taxon>
    </lineage>
</organism>
<feature type="transmembrane region" description="Helical" evidence="2">
    <location>
        <begin position="866"/>
        <end position="885"/>
    </location>
</feature>
<feature type="non-terminal residue" evidence="4">
    <location>
        <position position="1"/>
    </location>
</feature>
<keyword evidence="2" id="KW-0812">Transmembrane</keyword>